<sequence>MTTPFIIYLIVLLIMSIVTYSAYGMDKKKAIKGKWRTKEKTLLLMSFFFGSIGGLFAMYHLRHKNKHWYFVVVNFISFIIHIALGVFLFNKTF</sequence>
<dbReference type="RefSeq" id="WP_035375563.1">
    <property type="nucleotide sequence ID" value="NZ_LR215048.1"/>
</dbReference>
<dbReference type="InterPro" id="IPR012156">
    <property type="entry name" value="Cold_shock_CspA"/>
</dbReference>
<feature type="transmembrane region" description="Helical" evidence="1">
    <location>
        <begin position="67"/>
        <end position="89"/>
    </location>
</feature>
<accession>A0A449BC42</accession>
<protein>
    <submittedName>
        <fullName evidence="2">Protein of uncharacterized function (DUF1294)</fullName>
    </submittedName>
</protein>
<evidence type="ECO:0000313" key="2">
    <source>
        <dbReference type="EMBL" id="VEU80014.1"/>
    </source>
</evidence>
<reference evidence="2 3" key="1">
    <citation type="submission" date="2019-01" db="EMBL/GenBank/DDBJ databases">
        <authorList>
            <consortium name="Pathogen Informatics"/>
        </authorList>
    </citation>
    <scope>NUCLEOTIDE SEQUENCE [LARGE SCALE GENOMIC DNA]</scope>
    <source>
        <strain evidence="2 3">NCTC10138</strain>
    </source>
</reference>
<dbReference type="InterPro" id="IPR010718">
    <property type="entry name" value="DUF1294"/>
</dbReference>
<gene>
    <name evidence="2" type="ORF">NCTC10138_00367</name>
</gene>
<dbReference type="Pfam" id="PF06961">
    <property type="entry name" value="DUF1294"/>
    <property type="match status" value="1"/>
</dbReference>
<keyword evidence="1" id="KW-0812">Transmembrane</keyword>
<dbReference type="PIRSF" id="PIRSF002599">
    <property type="entry name" value="Cold_shock_A"/>
    <property type="match status" value="1"/>
</dbReference>
<keyword evidence="3" id="KW-1185">Reference proteome</keyword>
<dbReference type="Proteomes" id="UP000289841">
    <property type="component" value="Chromosome"/>
</dbReference>
<feature type="transmembrane region" description="Helical" evidence="1">
    <location>
        <begin position="6"/>
        <end position="23"/>
    </location>
</feature>
<dbReference type="KEGG" id="aaxa:NCTC10138_00367"/>
<dbReference type="EMBL" id="LR215048">
    <property type="protein sequence ID" value="VEU80014.1"/>
    <property type="molecule type" value="Genomic_DNA"/>
</dbReference>
<name>A0A449BC42_HAPAX</name>
<feature type="transmembrane region" description="Helical" evidence="1">
    <location>
        <begin position="43"/>
        <end position="61"/>
    </location>
</feature>
<keyword evidence="1" id="KW-0472">Membrane</keyword>
<dbReference type="OrthoDB" id="1698854at2"/>
<proteinExistence type="predicted"/>
<evidence type="ECO:0000256" key="1">
    <source>
        <dbReference type="SAM" id="Phobius"/>
    </source>
</evidence>
<dbReference type="GO" id="GO:0003676">
    <property type="term" value="F:nucleic acid binding"/>
    <property type="evidence" value="ECO:0007669"/>
    <property type="project" value="InterPro"/>
</dbReference>
<evidence type="ECO:0000313" key="3">
    <source>
        <dbReference type="Proteomes" id="UP000289841"/>
    </source>
</evidence>
<keyword evidence="1" id="KW-1133">Transmembrane helix</keyword>
<organism evidence="2 3">
    <name type="scientific">Haploplasma axanthum</name>
    <name type="common">Acholeplasma axanthum</name>
    <dbReference type="NCBI Taxonomy" id="29552"/>
    <lineage>
        <taxon>Bacteria</taxon>
        <taxon>Bacillati</taxon>
        <taxon>Mycoplasmatota</taxon>
        <taxon>Mollicutes</taxon>
        <taxon>Acholeplasmatales</taxon>
        <taxon>Acholeplasmataceae</taxon>
        <taxon>Haploplasma</taxon>
    </lineage>
</organism>
<dbReference type="AlphaFoldDB" id="A0A449BC42"/>